<comment type="caution">
    <text evidence="1">The sequence shown here is derived from an EMBL/GenBank/DDBJ whole genome shotgun (WGS) entry which is preliminary data.</text>
</comment>
<protein>
    <submittedName>
        <fullName evidence="1">Uncharacterized protein</fullName>
    </submittedName>
</protein>
<evidence type="ECO:0000313" key="1">
    <source>
        <dbReference type="EMBL" id="KAJ5727242.1"/>
    </source>
</evidence>
<sequence length="78" mass="8765">MLDKIDALKYWLGRGHVEENAVLIDVSGTGCYTFEWLSPELKTFLEQNPEKFPVSADALFDEQVAADSRAEFPGQDLT</sequence>
<dbReference type="Proteomes" id="UP001215712">
    <property type="component" value="Unassembled WGS sequence"/>
</dbReference>
<proteinExistence type="predicted"/>
<evidence type="ECO:0000313" key="2">
    <source>
        <dbReference type="Proteomes" id="UP001215712"/>
    </source>
</evidence>
<name>A0AAD6MWH5_9EURO</name>
<organism evidence="1 2">
    <name type="scientific">Penicillium malachiteum</name>
    <dbReference type="NCBI Taxonomy" id="1324776"/>
    <lineage>
        <taxon>Eukaryota</taxon>
        <taxon>Fungi</taxon>
        <taxon>Dikarya</taxon>
        <taxon>Ascomycota</taxon>
        <taxon>Pezizomycotina</taxon>
        <taxon>Eurotiomycetes</taxon>
        <taxon>Eurotiomycetidae</taxon>
        <taxon>Eurotiales</taxon>
        <taxon>Aspergillaceae</taxon>
        <taxon>Penicillium</taxon>
    </lineage>
</organism>
<reference evidence="1" key="1">
    <citation type="journal article" date="2023" name="IMA Fungus">
        <title>Comparative genomic study of the Penicillium genus elucidates a diverse pangenome and 15 lateral gene transfer events.</title>
        <authorList>
            <person name="Petersen C."/>
            <person name="Sorensen T."/>
            <person name="Nielsen M.R."/>
            <person name="Sondergaard T.E."/>
            <person name="Sorensen J.L."/>
            <person name="Fitzpatrick D.A."/>
            <person name="Frisvad J.C."/>
            <person name="Nielsen K.L."/>
        </authorList>
    </citation>
    <scope>NUCLEOTIDE SEQUENCE</scope>
    <source>
        <strain evidence="1">IBT 17514</strain>
    </source>
</reference>
<accession>A0AAD6MWH5</accession>
<gene>
    <name evidence="1" type="ORF">N7493_005062</name>
</gene>
<keyword evidence="2" id="KW-1185">Reference proteome</keyword>
<reference evidence="1" key="2">
    <citation type="submission" date="2023-01" db="EMBL/GenBank/DDBJ databases">
        <authorList>
            <person name="Petersen C."/>
        </authorList>
    </citation>
    <scope>NUCLEOTIDE SEQUENCE</scope>
    <source>
        <strain evidence="1">IBT 17514</strain>
    </source>
</reference>
<dbReference type="EMBL" id="JAQJAN010000006">
    <property type="protein sequence ID" value="KAJ5727242.1"/>
    <property type="molecule type" value="Genomic_DNA"/>
</dbReference>
<dbReference type="AlphaFoldDB" id="A0AAD6MWH5"/>